<organism evidence="1 2">
    <name type="scientific">Cetraspora pellucida</name>
    <dbReference type="NCBI Taxonomy" id="1433469"/>
    <lineage>
        <taxon>Eukaryota</taxon>
        <taxon>Fungi</taxon>
        <taxon>Fungi incertae sedis</taxon>
        <taxon>Mucoromycota</taxon>
        <taxon>Glomeromycotina</taxon>
        <taxon>Glomeromycetes</taxon>
        <taxon>Diversisporales</taxon>
        <taxon>Gigasporaceae</taxon>
        <taxon>Cetraspora</taxon>
    </lineage>
</organism>
<dbReference type="EMBL" id="CAJVQA010009643">
    <property type="protein sequence ID" value="CAG8688140.1"/>
    <property type="molecule type" value="Genomic_DNA"/>
</dbReference>
<protein>
    <submittedName>
        <fullName evidence="1">19198_t:CDS:1</fullName>
    </submittedName>
</protein>
<feature type="non-terminal residue" evidence="1">
    <location>
        <position position="1"/>
    </location>
</feature>
<evidence type="ECO:0000313" key="1">
    <source>
        <dbReference type="EMBL" id="CAG8688140.1"/>
    </source>
</evidence>
<gene>
    <name evidence="1" type="ORF">CPELLU_LOCUS11139</name>
</gene>
<name>A0A9N9EV98_9GLOM</name>
<sequence>SSDYYKASIKHENDVLFFEEMAKELFSKISVVVSNKYFENKSD</sequence>
<dbReference type="AlphaFoldDB" id="A0A9N9EV98"/>
<keyword evidence="2" id="KW-1185">Reference proteome</keyword>
<accession>A0A9N9EV98</accession>
<dbReference type="Proteomes" id="UP000789759">
    <property type="component" value="Unassembled WGS sequence"/>
</dbReference>
<proteinExistence type="predicted"/>
<comment type="caution">
    <text evidence="1">The sequence shown here is derived from an EMBL/GenBank/DDBJ whole genome shotgun (WGS) entry which is preliminary data.</text>
</comment>
<evidence type="ECO:0000313" key="2">
    <source>
        <dbReference type="Proteomes" id="UP000789759"/>
    </source>
</evidence>
<reference evidence="1" key="1">
    <citation type="submission" date="2021-06" db="EMBL/GenBank/DDBJ databases">
        <authorList>
            <person name="Kallberg Y."/>
            <person name="Tangrot J."/>
            <person name="Rosling A."/>
        </authorList>
    </citation>
    <scope>NUCLEOTIDE SEQUENCE</scope>
    <source>
        <strain evidence="1">FL966</strain>
    </source>
</reference>